<keyword evidence="2" id="KW-0051">Antiviral defense</keyword>
<dbReference type="RefSeq" id="WP_170970834.1">
    <property type="nucleotide sequence ID" value="NZ_PNXQ01000015.1"/>
</dbReference>
<dbReference type="InterPro" id="IPR054767">
    <property type="entry name" value="Cas10-Cmr2_palm2"/>
</dbReference>
<protein>
    <recommendedName>
        <fullName evidence="3">Cas10/Cmr2 second palm domain-containing protein</fullName>
    </recommendedName>
</protein>
<accession>A0A4V5SPL5</accession>
<proteinExistence type="predicted"/>
<evidence type="ECO:0000256" key="2">
    <source>
        <dbReference type="ARBA" id="ARBA00023118"/>
    </source>
</evidence>
<evidence type="ECO:0000259" key="3">
    <source>
        <dbReference type="Pfam" id="PF22335"/>
    </source>
</evidence>
<evidence type="ECO:0000256" key="1">
    <source>
        <dbReference type="ARBA" id="ARBA00022741"/>
    </source>
</evidence>
<name>A0A4V5SPL5_9BACL</name>
<reference evidence="4 5" key="1">
    <citation type="submission" date="2018-01" db="EMBL/GenBank/DDBJ databases">
        <title>Bacillales members from the olive rhizosphere are effective biological control agents against Verticillium dahliae.</title>
        <authorList>
            <person name="Gomez-Lama C."/>
            <person name="Legarda G."/>
            <person name="Ruano-Rosa D."/>
            <person name="Pizarro-Tobias P."/>
            <person name="Valverde-Corredor A."/>
            <person name="Niqui J.L."/>
            <person name="Trivino J.C."/>
            <person name="Roca A."/>
            <person name="Mercado-Blanco J."/>
        </authorList>
    </citation>
    <scope>NUCLEOTIDE SEQUENCE [LARGE SCALE GENOMIC DNA]</scope>
    <source>
        <strain evidence="4 5">PIC167</strain>
    </source>
</reference>
<comment type="caution">
    <text evidence="4">The sequence shown here is derived from an EMBL/GenBank/DDBJ whole genome shotgun (WGS) entry which is preliminary data.</text>
</comment>
<feature type="domain" description="Cas10/Cmr2 second palm" evidence="3">
    <location>
        <begin position="199"/>
        <end position="338"/>
    </location>
</feature>
<dbReference type="GO" id="GO:0000166">
    <property type="term" value="F:nucleotide binding"/>
    <property type="evidence" value="ECO:0007669"/>
    <property type="project" value="UniProtKB-KW"/>
</dbReference>
<gene>
    <name evidence="4" type="ORF">C1I60_17205</name>
</gene>
<evidence type="ECO:0000313" key="4">
    <source>
        <dbReference type="EMBL" id="TKH42541.1"/>
    </source>
</evidence>
<sequence>MSSYVIAVSMDKVQSFLYYVLQAQIQEKQSNNGTLNTIIESSRLISDQFYQDIGMEGERGPFAKHIDEELLKCSGMCVFVTSLPEDQIVKNLNGIFETYYKKLSGQLFMKYVYFKQTDLKNNTPLQAIKESKKRLREKACFNSIIAQNRELLFMFHSSPEREQKRGLTTSSVTNVFSAFTNTINDLYSKQDENNDNHFRVAVIKADLDGMGELFKQLDSHETYKQVSELLSKYICLEYLHDRVKQFKRNDPEFRLYPLYIAGDDIFFAVPTSKLVDGVNLCKDILKQINGEIEQINRKRETGLQPLSMSIGIDFTFNREPIRYYYERVQKQLDFAKKAPSMVAVAGVVPLSCMRISINEYVLYRYDLASDSSGRLKPTKSKDTPEQKFKEFHAEKNNWKHFVTQVKRLQDAMEEGFAAHHFFYGLLNKITDPDVCNNLVKYSNAVLYHVIPQYLNSNNRKLRESELLILESMLKQVVVKTTKSGKTSKGGKLSFDMDQRRQLEKYVRLLLLFSDPRFKIVQKKTRSVENDFDIKRVRSTVFNKTLRYLFDQNLGGWKDREVFREIFVEYARYTPLSDAGSKRGGGIRKETEVEVYRTLRLSNSLLHRFKGMNDIQRVAEMIEATNPQQKEDIITIEHLRREEHKAPPGLYFDKETFLRMARSQQMWKSEYIDSLLIFYQLREQLIQLRVHPAYSK</sequence>
<dbReference type="EMBL" id="PNXQ01000015">
    <property type="protein sequence ID" value="TKH42541.1"/>
    <property type="molecule type" value="Genomic_DNA"/>
</dbReference>
<dbReference type="InterPro" id="IPR043128">
    <property type="entry name" value="Rev_trsase/Diguanyl_cyclase"/>
</dbReference>
<organism evidence="4 5">
    <name type="scientific">Paenibacillus terrae</name>
    <dbReference type="NCBI Taxonomy" id="159743"/>
    <lineage>
        <taxon>Bacteria</taxon>
        <taxon>Bacillati</taxon>
        <taxon>Bacillota</taxon>
        <taxon>Bacilli</taxon>
        <taxon>Bacillales</taxon>
        <taxon>Paenibacillaceae</taxon>
        <taxon>Paenibacillus</taxon>
    </lineage>
</organism>
<dbReference type="AlphaFoldDB" id="A0A4V5SPL5"/>
<evidence type="ECO:0000313" key="5">
    <source>
        <dbReference type="Proteomes" id="UP000308114"/>
    </source>
</evidence>
<dbReference type="Gene3D" id="3.30.70.270">
    <property type="match status" value="1"/>
</dbReference>
<dbReference type="GO" id="GO:0051607">
    <property type="term" value="P:defense response to virus"/>
    <property type="evidence" value="ECO:0007669"/>
    <property type="project" value="UniProtKB-KW"/>
</dbReference>
<keyword evidence="1" id="KW-0547">Nucleotide-binding</keyword>
<dbReference type="Pfam" id="PF22335">
    <property type="entry name" value="Cas10-Cmr2_palm2"/>
    <property type="match status" value="1"/>
</dbReference>
<dbReference type="Proteomes" id="UP000308114">
    <property type="component" value="Unassembled WGS sequence"/>
</dbReference>